<dbReference type="Gene3D" id="2.115.10.20">
    <property type="entry name" value="Glycosyl hydrolase domain, family 43"/>
    <property type="match status" value="1"/>
</dbReference>
<protein>
    <submittedName>
        <fullName evidence="6">Uncharacterized protein</fullName>
    </submittedName>
</protein>
<dbReference type="OrthoDB" id="272289at2759"/>
<dbReference type="InterPro" id="IPR023296">
    <property type="entry name" value="Glyco_hydro_beta-prop_sf"/>
</dbReference>
<dbReference type="AlphaFoldDB" id="A0A9P1H414"/>
<evidence type="ECO:0000256" key="3">
    <source>
        <dbReference type="ARBA" id="ARBA00022801"/>
    </source>
</evidence>
<dbReference type="PANTHER" id="PTHR43817:SF1">
    <property type="entry name" value="HYDROLASE, FAMILY 43, PUTATIVE (AFU_ORTHOLOGUE AFUA_3G01660)-RELATED"/>
    <property type="match status" value="1"/>
</dbReference>
<dbReference type="PANTHER" id="PTHR43817">
    <property type="entry name" value="GLYCOSYL HYDROLASE"/>
    <property type="match status" value="1"/>
</dbReference>
<evidence type="ECO:0000256" key="4">
    <source>
        <dbReference type="ARBA" id="ARBA00023295"/>
    </source>
</evidence>
<sequence length="338" mass="36962">MARHGAQPQHRDLGPGAAPIRERGQLRWYIYYTAADSRLSDPSERDRSHRLYVLESAGNDPAGPYAFKAKIADVGTYQIDGEPFVHNGQAYFAWTAPGRGLSGGPQQLYIARMANPWTIEGDVVQLPNDGGCTEVREGPTPLYRNGRTFLTYSSCDTGKPDYQIWAIAVNKGANPLSPGAWTQIPGPLFRRNDETGVWGPGHHFFFKSPDGSEDWIAYHGKNTAEYTYSFRSTRAQRISWNADNTPNLGKPLAAGATQRLPSGDPGPGAIAIDDFSTTQGKYYISYTGSWTEGKTCGRVYLSPKLSAGAHTLTITVTGNKPESATNSYITVDRAEVYA</sequence>
<keyword evidence="2" id="KW-0732">Signal</keyword>
<evidence type="ECO:0000313" key="7">
    <source>
        <dbReference type="Proteomes" id="UP000838763"/>
    </source>
</evidence>
<dbReference type="SUPFAM" id="SSF75005">
    <property type="entry name" value="Arabinanase/levansucrase/invertase"/>
    <property type="match status" value="1"/>
</dbReference>
<dbReference type="GO" id="GO:0004553">
    <property type="term" value="F:hydrolase activity, hydrolyzing O-glycosyl compounds"/>
    <property type="evidence" value="ECO:0007669"/>
    <property type="project" value="InterPro"/>
</dbReference>
<name>A0A9P1H414_9PEZI</name>
<keyword evidence="4 5" id="KW-0326">Glycosidase</keyword>
<organism evidence="6 7">
    <name type="scientific">Parascedosporium putredinis</name>
    <dbReference type="NCBI Taxonomy" id="1442378"/>
    <lineage>
        <taxon>Eukaryota</taxon>
        <taxon>Fungi</taxon>
        <taxon>Dikarya</taxon>
        <taxon>Ascomycota</taxon>
        <taxon>Pezizomycotina</taxon>
        <taxon>Sordariomycetes</taxon>
        <taxon>Hypocreomycetidae</taxon>
        <taxon>Microascales</taxon>
        <taxon>Microascaceae</taxon>
        <taxon>Parascedosporium</taxon>
    </lineage>
</organism>
<evidence type="ECO:0000256" key="1">
    <source>
        <dbReference type="ARBA" id="ARBA00009865"/>
    </source>
</evidence>
<dbReference type="InterPro" id="IPR006710">
    <property type="entry name" value="Glyco_hydro_43"/>
</dbReference>
<keyword evidence="7" id="KW-1185">Reference proteome</keyword>
<reference evidence="6" key="1">
    <citation type="submission" date="2022-11" db="EMBL/GenBank/DDBJ databases">
        <authorList>
            <person name="Scott C."/>
            <person name="Bruce N."/>
        </authorList>
    </citation>
    <scope>NUCLEOTIDE SEQUENCE</scope>
</reference>
<dbReference type="EMBL" id="CALLCH030000012">
    <property type="protein sequence ID" value="CAI4214947.1"/>
    <property type="molecule type" value="Genomic_DNA"/>
</dbReference>
<keyword evidence="3 5" id="KW-0378">Hydrolase</keyword>
<accession>A0A9P1H414</accession>
<dbReference type="Pfam" id="PF04616">
    <property type="entry name" value="Glyco_hydro_43"/>
    <property type="match status" value="1"/>
</dbReference>
<evidence type="ECO:0000256" key="2">
    <source>
        <dbReference type="ARBA" id="ARBA00022729"/>
    </source>
</evidence>
<gene>
    <name evidence="6" type="ORF">PPNO1_LOCUS4674</name>
</gene>
<dbReference type="Proteomes" id="UP000838763">
    <property type="component" value="Unassembled WGS sequence"/>
</dbReference>
<dbReference type="GO" id="GO:0005975">
    <property type="term" value="P:carbohydrate metabolic process"/>
    <property type="evidence" value="ECO:0007669"/>
    <property type="project" value="InterPro"/>
</dbReference>
<comment type="caution">
    <text evidence="6">The sequence shown here is derived from an EMBL/GenBank/DDBJ whole genome shotgun (WGS) entry which is preliminary data.</text>
</comment>
<evidence type="ECO:0000313" key="6">
    <source>
        <dbReference type="EMBL" id="CAI4214947.1"/>
    </source>
</evidence>
<comment type="similarity">
    <text evidence="1 5">Belongs to the glycosyl hydrolase 43 family.</text>
</comment>
<evidence type="ECO:0000256" key="5">
    <source>
        <dbReference type="RuleBase" id="RU361187"/>
    </source>
</evidence>
<proteinExistence type="inferred from homology"/>